<dbReference type="Pfam" id="PF01381">
    <property type="entry name" value="HTH_3"/>
    <property type="match status" value="1"/>
</dbReference>
<keyword evidence="3" id="KW-1185">Reference proteome</keyword>
<dbReference type="GO" id="GO:0003677">
    <property type="term" value="F:DNA binding"/>
    <property type="evidence" value="ECO:0007669"/>
    <property type="project" value="InterPro"/>
</dbReference>
<dbReference type="PATRIC" id="fig|1291734.4.peg.2184"/>
<dbReference type="SUPFAM" id="SSF47413">
    <property type="entry name" value="lambda repressor-like DNA-binding domains"/>
    <property type="match status" value="1"/>
</dbReference>
<name>A0A0R1JVP5_9LACO</name>
<evidence type="ECO:0000313" key="2">
    <source>
        <dbReference type="EMBL" id="KRK71882.1"/>
    </source>
</evidence>
<organism evidence="2 3">
    <name type="scientific">Lacticaseibacillus nasuensis JCM 17158</name>
    <dbReference type="NCBI Taxonomy" id="1291734"/>
    <lineage>
        <taxon>Bacteria</taxon>
        <taxon>Bacillati</taxon>
        <taxon>Bacillota</taxon>
        <taxon>Bacilli</taxon>
        <taxon>Lactobacillales</taxon>
        <taxon>Lactobacillaceae</taxon>
        <taxon>Lacticaseibacillus</taxon>
    </lineage>
</organism>
<gene>
    <name evidence="2" type="ORF">FD02_GL002131</name>
</gene>
<dbReference type="Proteomes" id="UP000051804">
    <property type="component" value="Unassembled WGS sequence"/>
</dbReference>
<evidence type="ECO:0000259" key="1">
    <source>
        <dbReference type="Pfam" id="PF01381"/>
    </source>
</evidence>
<accession>A0A0R1JVP5</accession>
<dbReference type="InterPro" id="IPR001387">
    <property type="entry name" value="Cro/C1-type_HTH"/>
</dbReference>
<dbReference type="InterPro" id="IPR010982">
    <property type="entry name" value="Lambda_DNA-bd_dom_sf"/>
</dbReference>
<evidence type="ECO:0000313" key="3">
    <source>
        <dbReference type="Proteomes" id="UP000051804"/>
    </source>
</evidence>
<dbReference type="AlphaFoldDB" id="A0A0R1JVP5"/>
<feature type="domain" description="HTH cro/C1-type" evidence="1">
    <location>
        <begin position="5"/>
        <end position="46"/>
    </location>
</feature>
<dbReference type="EMBL" id="AZDJ01000026">
    <property type="protein sequence ID" value="KRK71882.1"/>
    <property type="molecule type" value="Genomic_DNA"/>
</dbReference>
<reference evidence="2 3" key="1">
    <citation type="journal article" date="2015" name="Genome Announc.">
        <title>Expanding the biotechnology potential of lactobacilli through comparative genomics of 213 strains and associated genera.</title>
        <authorList>
            <person name="Sun Z."/>
            <person name="Harris H.M."/>
            <person name="McCann A."/>
            <person name="Guo C."/>
            <person name="Argimon S."/>
            <person name="Zhang W."/>
            <person name="Yang X."/>
            <person name="Jeffery I.B."/>
            <person name="Cooney J.C."/>
            <person name="Kagawa T.F."/>
            <person name="Liu W."/>
            <person name="Song Y."/>
            <person name="Salvetti E."/>
            <person name="Wrobel A."/>
            <person name="Rasinkangas P."/>
            <person name="Parkhill J."/>
            <person name="Rea M.C."/>
            <person name="O'Sullivan O."/>
            <person name="Ritari J."/>
            <person name="Douillard F.P."/>
            <person name="Paul Ross R."/>
            <person name="Yang R."/>
            <person name="Briner A.E."/>
            <person name="Felis G.E."/>
            <person name="de Vos W.M."/>
            <person name="Barrangou R."/>
            <person name="Klaenhammer T.R."/>
            <person name="Caufield P.W."/>
            <person name="Cui Y."/>
            <person name="Zhang H."/>
            <person name="O'Toole P.W."/>
        </authorList>
    </citation>
    <scope>NUCLEOTIDE SEQUENCE [LARGE SCALE GENOMIC DNA]</scope>
    <source>
        <strain evidence="2 3">JCM 17158</strain>
    </source>
</reference>
<sequence>MSKAIQRSGRQKKDIAAAIGITPQNLSNLINDPKRDVPLPTLRRLAFELDDTDFKFEAADWMFGLGFAKSGVKVIPIPIAVKEDVDDEQDDREQLDREAKRIFKQEPGTWGMAEVKFIHRYRKELNEEVSAEHRFLDAIDDALKKVSKEVIAWA</sequence>
<proteinExistence type="predicted"/>
<comment type="caution">
    <text evidence="2">The sequence shown here is derived from an EMBL/GenBank/DDBJ whole genome shotgun (WGS) entry which is preliminary data.</text>
</comment>
<protein>
    <recommendedName>
        <fullName evidence="1">HTH cro/C1-type domain-containing protein</fullName>
    </recommendedName>
</protein>
<dbReference type="STRING" id="1291734.FD02_GL002131"/>